<dbReference type="SUPFAM" id="SSF88659">
    <property type="entry name" value="Sigma3 and sigma4 domains of RNA polymerase sigma factors"/>
    <property type="match status" value="1"/>
</dbReference>
<organism evidence="7 8">
    <name type="scientific">Catenulispora yoronensis</name>
    <dbReference type="NCBI Taxonomy" id="450799"/>
    <lineage>
        <taxon>Bacteria</taxon>
        <taxon>Bacillati</taxon>
        <taxon>Actinomycetota</taxon>
        <taxon>Actinomycetes</taxon>
        <taxon>Catenulisporales</taxon>
        <taxon>Catenulisporaceae</taxon>
        <taxon>Catenulispora</taxon>
    </lineage>
</organism>
<dbReference type="NCBIfam" id="TIGR02937">
    <property type="entry name" value="sigma70-ECF"/>
    <property type="match status" value="1"/>
</dbReference>
<dbReference type="InterPro" id="IPR039425">
    <property type="entry name" value="RNA_pol_sigma-70-like"/>
</dbReference>
<dbReference type="PANTHER" id="PTHR43133">
    <property type="entry name" value="RNA POLYMERASE ECF-TYPE SIGMA FACTO"/>
    <property type="match status" value="1"/>
</dbReference>
<feature type="domain" description="RNA polymerase sigma-70 region 2" evidence="5">
    <location>
        <begin position="36"/>
        <end position="92"/>
    </location>
</feature>
<dbReference type="InterPro" id="IPR007627">
    <property type="entry name" value="RNA_pol_sigma70_r2"/>
</dbReference>
<dbReference type="InterPro" id="IPR013324">
    <property type="entry name" value="RNA_pol_sigma_r3/r4-like"/>
</dbReference>
<comment type="caution">
    <text evidence="7">The sequence shown here is derived from an EMBL/GenBank/DDBJ whole genome shotgun (WGS) entry which is preliminary data.</text>
</comment>
<evidence type="ECO:0000313" key="8">
    <source>
        <dbReference type="Proteomes" id="UP001500751"/>
    </source>
</evidence>
<dbReference type="PANTHER" id="PTHR43133:SF66">
    <property type="entry name" value="ECF RNA POLYMERASE SIGMA FACTOR SIGK"/>
    <property type="match status" value="1"/>
</dbReference>
<sequence length="183" mass="20762">MDATDDGFEPAPPGGLEDAAAFELATPHLARVMADQAFRLLGDRGRGEDVVQEALLQMWQHRERFDPRRGSVTAWALAIVRNLSVDRIRHDQAAARREELFAARARPVPYDEVLDAVECVLEHERVRLYLRSLTDLQRQAVHLVYFDRLGIAEAAARLGIPAPTLRTRLRDARTALEQMLRME</sequence>
<keyword evidence="3" id="KW-0731">Sigma factor</keyword>
<dbReference type="Pfam" id="PF08281">
    <property type="entry name" value="Sigma70_r4_2"/>
    <property type="match status" value="1"/>
</dbReference>
<keyword evidence="4" id="KW-0804">Transcription</keyword>
<dbReference type="InterPro" id="IPR014284">
    <property type="entry name" value="RNA_pol_sigma-70_dom"/>
</dbReference>
<reference evidence="8" key="1">
    <citation type="journal article" date="2019" name="Int. J. Syst. Evol. Microbiol.">
        <title>The Global Catalogue of Microorganisms (GCM) 10K type strain sequencing project: providing services to taxonomists for standard genome sequencing and annotation.</title>
        <authorList>
            <consortium name="The Broad Institute Genomics Platform"/>
            <consortium name="The Broad Institute Genome Sequencing Center for Infectious Disease"/>
            <person name="Wu L."/>
            <person name="Ma J."/>
        </authorList>
    </citation>
    <scope>NUCLEOTIDE SEQUENCE [LARGE SCALE GENOMIC DNA]</scope>
    <source>
        <strain evidence="8">JCM 16014</strain>
    </source>
</reference>
<dbReference type="InterPro" id="IPR036388">
    <property type="entry name" value="WH-like_DNA-bd_sf"/>
</dbReference>
<evidence type="ECO:0000256" key="2">
    <source>
        <dbReference type="ARBA" id="ARBA00023015"/>
    </source>
</evidence>
<protein>
    <submittedName>
        <fullName evidence="7">Sigma-70 family RNA polymerase sigma factor</fullName>
    </submittedName>
</protein>
<name>A0ABP5GTJ2_9ACTN</name>
<accession>A0ABP5GTJ2</accession>
<dbReference type="Gene3D" id="1.10.1740.10">
    <property type="match status" value="1"/>
</dbReference>
<evidence type="ECO:0000256" key="1">
    <source>
        <dbReference type="ARBA" id="ARBA00010641"/>
    </source>
</evidence>
<evidence type="ECO:0000313" key="7">
    <source>
        <dbReference type="EMBL" id="GAA2056743.1"/>
    </source>
</evidence>
<feature type="domain" description="RNA polymerase sigma factor 70 region 4 type 2" evidence="6">
    <location>
        <begin position="124"/>
        <end position="176"/>
    </location>
</feature>
<dbReference type="InterPro" id="IPR013249">
    <property type="entry name" value="RNA_pol_sigma70_r4_t2"/>
</dbReference>
<evidence type="ECO:0000256" key="4">
    <source>
        <dbReference type="ARBA" id="ARBA00023163"/>
    </source>
</evidence>
<evidence type="ECO:0000256" key="3">
    <source>
        <dbReference type="ARBA" id="ARBA00023082"/>
    </source>
</evidence>
<comment type="similarity">
    <text evidence="1">Belongs to the sigma-70 factor family. ECF subfamily.</text>
</comment>
<evidence type="ECO:0000259" key="6">
    <source>
        <dbReference type="Pfam" id="PF08281"/>
    </source>
</evidence>
<dbReference type="InterPro" id="IPR013325">
    <property type="entry name" value="RNA_pol_sigma_r2"/>
</dbReference>
<dbReference type="SUPFAM" id="SSF88946">
    <property type="entry name" value="Sigma2 domain of RNA polymerase sigma factors"/>
    <property type="match status" value="1"/>
</dbReference>
<dbReference type="Pfam" id="PF04542">
    <property type="entry name" value="Sigma70_r2"/>
    <property type="match status" value="1"/>
</dbReference>
<proteinExistence type="inferred from homology"/>
<keyword evidence="2" id="KW-0805">Transcription regulation</keyword>
<keyword evidence="8" id="KW-1185">Reference proteome</keyword>
<dbReference type="Proteomes" id="UP001500751">
    <property type="component" value="Unassembled WGS sequence"/>
</dbReference>
<dbReference type="EMBL" id="BAAAQN010000065">
    <property type="protein sequence ID" value="GAA2056743.1"/>
    <property type="molecule type" value="Genomic_DNA"/>
</dbReference>
<evidence type="ECO:0000259" key="5">
    <source>
        <dbReference type="Pfam" id="PF04542"/>
    </source>
</evidence>
<gene>
    <name evidence="7" type="ORF">GCM10009839_77450</name>
</gene>
<dbReference type="Gene3D" id="1.10.10.10">
    <property type="entry name" value="Winged helix-like DNA-binding domain superfamily/Winged helix DNA-binding domain"/>
    <property type="match status" value="1"/>
</dbReference>